<dbReference type="AlphaFoldDB" id="A0A5E4G1N2"/>
<dbReference type="CDD" id="cd04873">
    <property type="entry name" value="ACT_UUR-ACR-like"/>
    <property type="match status" value="1"/>
</dbReference>
<dbReference type="InParanoid" id="A0A5E4G1N2"/>
<dbReference type="EMBL" id="CABIKO010000301">
    <property type="protein sequence ID" value="VVA33731.1"/>
    <property type="molecule type" value="Genomic_DNA"/>
</dbReference>
<keyword evidence="3" id="KW-0238">DNA-binding</keyword>
<dbReference type="InterPro" id="IPR036638">
    <property type="entry name" value="HLH_DNA-bd_sf"/>
</dbReference>
<dbReference type="Proteomes" id="UP000327085">
    <property type="component" value="Chromosome 4"/>
</dbReference>
<evidence type="ECO:0000256" key="4">
    <source>
        <dbReference type="ARBA" id="ARBA00023163"/>
    </source>
</evidence>
<comment type="subcellular location">
    <subcellularLocation>
        <location evidence="1">Nucleus</location>
    </subcellularLocation>
</comment>
<dbReference type="PANTHER" id="PTHR45844:SF9">
    <property type="entry name" value="OS09G0463900 PROTEIN"/>
    <property type="match status" value="1"/>
</dbReference>
<feature type="domain" description="BHLH" evidence="7">
    <location>
        <begin position="73"/>
        <end position="122"/>
    </location>
</feature>
<sequence length="269" mass="29084">MAFYSFNSNSSFRSEYSSLFDPFTHGSSGFGGALRGGGSVLPHSLVLDSEKGELVKAPARVGKKGVSEAKALAALKNHSEAERRRRERINAHLSTLRGLVPCTEKMDKAALLATVISQVKELKKDALESSKGFLIPVDADEVQVEPYDTGAGDGTISVRASVCCEYRSELLSDLREALDSLHLKMVKADIATLGNRVKNVFVFTSCKERSNDADADADADAFQLLARSVHQALSSVLDKASASPEYSPRTTLPSKRRRVSYFDTSSSSS</sequence>
<evidence type="ECO:0000256" key="6">
    <source>
        <dbReference type="SAM" id="MobiDB-lite"/>
    </source>
</evidence>
<dbReference type="Gene3D" id="4.10.280.10">
    <property type="entry name" value="Helix-loop-helix DNA-binding domain"/>
    <property type="match status" value="1"/>
</dbReference>
<reference evidence="9" key="1">
    <citation type="journal article" date="2020" name="Plant J.">
        <title>Transposons played a major role in the diversification between the closely related almond and peach genomes: results from the almond genome sequence.</title>
        <authorList>
            <person name="Alioto T."/>
            <person name="Alexiou K.G."/>
            <person name="Bardil A."/>
            <person name="Barteri F."/>
            <person name="Castanera R."/>
            <person name="Cruz F."/>
            <person name="Dhingra A."/>
            <person name="Duval H."/>
            <person name="Fernandez I Marti A."/>
            <person name="Frias L."/>
            <person name="Galan B."/>
            <person name="Garcia J.L."/>
            <person name="Howad W."/>
            <person name="Gomez-Garrido J."/>
            <person name="Gut M."/>
            <person name="Julca I."/>
            <person name="Morata J."/>
            <person name="Puigdomenech P."/>
            <person name="Ribeca P."/>
            <person name="Rubio Cabetas M.J."/>
            <person name="Vlasova A."/>
            <person name="Wirthensohn M."/>
            <person name="Garcia-Mas J."/>
            <person name="Gabaldon T."/>
            <person name="Casacuberta J.M."/>
            <person name="Arus P."/>
        </authorList>
    </citation>
    <scope>NUCLEOTIDE SEQUENCE [LARGE SCALE GENOMIC DNA]</scope>
    <source>
        <strain evidence="9">cv. Texas</strain>
    </source>
</reference>
<dbReference type="OMA" id="MAMKSHC"/>
<keyword evidence="5" id="KW-0539">Nucleus</keyword>
<dbReference type="PROSITE" id="PS50888">
    <property type="entry name" value="BHLH"/>
    <property type="match status" value="1"/>
</dbReference>
<dbReference type="GO" id="GO:0003700">
    <property type="term" value="F:DNA-binding transcription factor activity"/>
    <property type="evidence" value="ECO:0007669"/>
    <property type="project" value="InterPro"/>
</dbReference>
<dbReference type="GO" id="GO:0005634">
    <property type="term" value="C:nucleus"/>
    <property type="evidence" value="ECO:0007669"/>
    <property type="project" value="UniProtKB-SubCell"/>
</dbReference>
<evidence type="ECO:0000313" key="8">
    <source>
        <dbReference type="EMBL" id="VVA33731.1"/>
    </source>
</evidence>
<proteinExistence type="predicted"/>
<evidence type="ECO:0000256" key="2">
    <source>
        <dbReference type="ARBA" id="ARBA00023015"/>
    </source>
</evidence>
<gene>
    <name evidence="8" type="ORF">ALMOND_2B014859</name>
</gene>
<dbReference type="SUPFAM" id="SSF47459">
    <property type="entry name" value="HLH, helix-loop-helix DNA-binding domain"/>
    <property type="match status" value="1"/>
</dbReference>
<protein>
    <submittedName>
        <fullName evidence="8">PREDICTED: mRNAion factor</fullName>
    </submittedName>
</protein>
<dbReference type="InterPro" id="IPR011598">
    <property type="entry name" value="bHLH_dom"/>
</dbReference>
<dbReference type="Pfam" id="PF00010">
    <property type="entry name" value="HLH"/>
    <property type="match status" value="1"/>
</dbReference>
<dbReference type="GO" id="GO:0003677">
    <property type="term" value="F:DNA binding"/>
    <property type="evidence" value="ECO:0007669"/>
    <property type="project" value="UniProtKB-KW"/>
</dbReference>
<keyword evidence="4" id="KW-0804">Transcription</keyword>
<dbReference type="Gramene" id="VVA33731">
    <property type="protein sequence ID" value="VVA33731"/>
    <property type="gene ID" value="Prudul26B014859"/>
</dbReference>
<dbReference type="GO" id="GO:0046983">
    <property type="term" value="F:protein dimerization activity"/>
    <property type="evidence" value="ECO:0007669"/>
    <property type="project" value="InterPro"/>
</dbReference>
<name>A0A5E4G1N2_PRUDU</name>
<feature type="region of interest" description="Disordered" evidence="6">
    <location>
        <begin position="238"/>
        <end position="269"/>
    </location>
</feature>
<dbReference type="InterPro" id="IPR045847">
    <property type="entry name" value="AIG1-like"/>
</dbReference>
<evidence type="ECO:0000259" key="7">
    <source>
        <dbReference type="PROSITE" id="PS50888"/>
    </source>
</evidence>
<keyword evidence="2" id="KW-0805">Transcription regulation</keyword>
<evidence type="ECO:0000256" key="3">
    <source>
        <dbReference type="ARBA" id="ARBA00023125"/>
    </source>
</evidence>
<accession>A0A5E4G1N2</accession>
<evidence type="ECO:0000256" key="1">
    <source>
        <dbReference type="ARBA" id="ARBA00004123"/>
    </source>
</evidence>
<dbReference type="SMART" id="SM00353">
    <property type="entry name" value="HLH"/>
    <property type="match status" value="1"/>
</dbReference>
<dbReference type="PANTHER" id="PTHR45844">
    <property type="entry name" value="TRANSCRIPTION FACTOR BHLH30"/>
    <property type="match status" value="1"/>
</dbReference>
<evidence type="ECO:0000256" key="5">
    <source>
        <dbReference type="ARBA" id="ARBA00023242"/>
    </source>
</evidence>
<evidence type="ECO:0000313" key="9">
    <source>
        <dbReference type="Proteomes" id="UP000327085"/>
    </source>
</evidence>
<organism evidence="8 9">
    <name type="scientific">Prunus dulcis</name>
    <name type="common">Almond</name>
    <name type="synonym">Amygdalus dulcis</name>
    <dbReference type="NCBI Taxonomy" id="3755"/>
    <lineage>
        <taxon>Eukaryota</taxon>
        <taxon>Viridiplantae</taxon>
        <taxon>Streptophyta</taxon>
        <taxon>Embryophyta</taxon>
        <taxon>Tracheophyta</taxon>
        <taxon>Spermatophyta</taxon>
        <taxon>Magnoliopsida</taxon>
        <taxon>eudicotyledons</taxon>
        <taxon>Gunneridae</taxon>
        <taxon>Pentapetalae</taxon>
        <taxon>rosids</taxon>
        <taxon>fabids</taxon>
        <taxon>Rosales</taxon>
        <taxon>Rosaceae</taxon>
        <taxon>Amygdaloideae</taxon>
        <taxon>Amygdaleae</taxon>
        <taxon>Prunus</taxon>
    </lineage>
</organism>